<dbReference type="InterPro" id="IPR054612">
    <property type="entry name" value="Phage_capsid-like_C"/>
</dbReference>
<evidence type="ECO:0000313" key="4">
    <source>
        <dbReference type="EMBL" id="DAE92540.1"/>
    </source>
</evidence>
<accession>A0A8S5RTQ6</accession>
<dbReference type="EMBL" id="BK057802">
    <property type="protein sequence ID" value="DAE92540.1"/>
    <property type="molecule type" value="Genomic_DNA"/>
</dbReference>
<evidence type="ECO:0000256" key="1">
    <source>
        <dbReference type="ARBA" id="ARBA00004328"/>
    </source>
</evidence>
<dbReference type="NCBIfam" id="TIGR01554">
    <property type="entry name" value="major_cap_HK97"/>
    <property type="match status" value="1"/>
</dbReference>
<protein>
    <submittedName>
        <fullName evidence="4">Major capsid protein</fullName>
    </submittedName>
</protein>
<feature type="domain" description="Phage capsid-like C-terminal" evidence="3">
    <location>
        <begin position="10"/>
        <end position="295"/>
    </location>
</feature>
<reference evidence="4" key="1">
    <citation type="journal article" date="2021" name="Proc. Natl. Acad. Sci. U.S.A.">
        <title>A Catalog of Tens of Thousands of Viruses from Human Metagenomes Reveals Hidden Associations with Chronic Diseases.</title>
        <authorList>
            <person name="Tisza M.J."/>
            <person name="Buck C.B."/>
        </authorList>
    </citation>
    <scope>NUCLEOTIDE SEQUENCE</scope>
    <source>
        <strain evidence="4">Ct3Mm15</strain>
    </source>
</reference>
<proteinExistence type="predicted"/>
<sequence>MAVFTSTNASVLMPREIADGMVRKVQSTSTIAKLADQTPMRFGKTDILTFGDLPKAEFVEEGGDKSSTNASFASVTAVPHKAHVTMRFSNEVLWADEDYQLDVLKELADAGRIALSRALDLGIYHGINPLTGQPIASFTNKITSTTLSTEYGGNKPKPVDPDAALRAAAGKLLGSDKGVEVTGAAFDPRFAWALADLKRADGTGITSDLRYPQLGLGTDITSFMGLAAAVGSTVSATPEATDTKVRAIVGDFKNGLRWGVQRELPVELIQYGDPDGNGDLKRKNQIALRLEMVYGWYAFVDRFAVVKEAAA</sequence>
<dbReference type="Gene3D" id="3.30.2400.10">
    <property type="entry name" value="Major capsid protein gp5"/>
    <property type="match status" value="1"/>
</dbReference>
<dbReference type="Pfam" id="PF05065">
    <property type="entry name" value="Phage_capsid"/>
    <property type="match status" value="1"/>
</dbReference>
<dbReference type="Gene3D" id="3.30.2320.10">
    <property type="entry name" value="hypothetical protein PF0899 domain"/>
    <property type="match status" value="1"/>
</dbReference>
<organism evidence="4">
    <name type="scientific">Siphoviridae sp. ct3Mm15</name>
    <dbReference type="NCBI Taxonomy" id="2827558"/>
    <lineage>
        <taxon>Viruses</taxon>
        <taxon>Duplodnaviria</taxon>
        <taxon>Heunggongvirae</taxon>
        <taxon>Uroviricota</taxon>
        <taxon>Caudoviricetes</taxon>
    </lineage>
</organism>
<comment type="subcellular location">
    <subcellularLocation>
        <location evidence="1">Virion</location>
    </subcellularLocation>
</comment>
<evidence type="ECO:0000256" key="2">
    <source>
        <dbReference type="ARBA" id="ARBA00022844"/>
    </source>
</evidence>
<evidence type="ECO:0000259" key="3">
    <source>
        <dbReference type="Pfam" id="PF05065"/>
    </source>
</evidence>
<keyword evidence="2" id="KW-0946">Virion</keyword>
<name>A0A8S5RTQ6_9CAUD</name>
<dbReference type="SUPFAM" id="SSF56563">
    <property type="entry name" value="Major capsid protein gp5"/>
    <property type="match status" value="1"/>
</dbReference>
<dbReference type="GO" id="GO:0044423">
    <property type="term" value="C:virion component"/>
    <property type="evidence" value="ECO:0007669"/>
    <property type="project" value="UniProtKB-KW"/>
</dbReference>
<dbReference type="InterPro" id="IPR024455">
    <property type="entry name" value="Phage_capsid"/>
</dbReference>